<sequence>MQLVDHDTFLKQLVTLFESSKDQGSIWITHKRLCYDKEDITMKVEDGAEDPHVYPCLLRVSNGDKVKFSTKVDSTDLLKFHQVYGALLKSCMASLRKRDKKREKQRAEEAAARKKKLSEPVVVNGSKRGGGRKGGGKSQGKADFGRSFVIVHVRCPLQSSYILHNQSTRQ</sequence>
<evidence type="ECO:0000256" key="2">
    <source>
        <dbReference type="ARBA" id="ARBA00010349"/>
    </source>
</evidence>
<dbReference type="GO" id="GO:0008312">
    <property type="term" value="F:7S RNA binding"/>
    <property type="evidence" value="ECO:0007669"/>
    <property type="project" value="UniProtKB-UniRule"/>
</dbReference>
<reference evidence="9 10" key="1">
    <citation type="submission" date="2016-08" db="EMBL/GenBank/DDBJ databases">
        <authorList>
            <consortium name="Lentinula edodes genome sequencing consortium"/>
            <person name="Sakamoto Y."/>
            <person name="Nakade K."/>
            <person name="Sato S."/>
            <person name="Yoshida Y."/>
            <person name="Miyazaki K."/>
            <person name="Natsume S."/>
            <person name="Konno N."/>
        </authorList>
    </citation>
    <scope>NUCLEOTIDE SEQUENCE [LARGE SCALE GENOMIC DNA]</scope>
    <source>
        <strain evidence="9 10">NBRC 111202</strain>
    </source>
</reference>
<evidence type="ECO:0000313" key="9">
    <source>
        <dbReference type="EMBL" id="GAW01740.1"/>
    </source>
</evidence>
<dbReference type="GO" id="GO:0030942">
    <property type="term" value="F:endoplasmic reticulum signal peptide binding"/>
    <property type="evidence" value="ECO:0007669"/>
    <property type="project" value="UniProtKB-UniRule"/>
</dbReference>
<dbReference type="EMBL" id="BDGU01000072">
    <property type="protein sequence ID" value="GAW01740.1"/>
    <property type="molecule type" value="Genomic_DNA"/>
</dbReference>
<dbReference type="SUPFAM" id="SSF54762">
    <property type="entry name" value="Signal recognition particle alu RNA binding heterodimer, SRP9/14"/>
    <property type="match status" value="1"/>
</dbReference>
<dbReference type="GO" id="GO:0005786">
    <property type="term" value="C:signal recognition particle, endoplasmic reticulum targeting"/>
    <property type="evidence" value="ECO:0007669"/>
    <property type="project" value="UniProtKB-UniRule"/>
</dbReference>
<evidence type="ECO:0000256" key="8">
    <source>
        <dbReference type="SAM" id="MobiDB-lite"/>
    </source>
</evidence>
<keyword evidence="5 7" id="KW-0733">Signal recognition particle</keyword>
<evidence type="ECO:0000256" key="1">
    <source>
        <dbReference type="ARBA" id="ARBA00004496"/>
    </source>
</evidence>
<proteinExistence type="inferred from homology"/>
<dbReference type="Gene3D" id="3.30.720.10">
    <property type="entry name" value="Signal recognition particle alu RNA binding heterodimer, srp9/1"/>
    <property type="match status" value="1"/>
</dbReference>
<keyword evidence="4 7" id="KW-0694">RNA-binding</keyword>
<feature type="region of interest" description="Disordered" evidence="8">
    <location>
        <begin position="98"/>
        <end position="141"/>
    </location>
</feature>
<evidence type="ECO:0000256" key="3">
    <source>
        <dbReference type="ARBA" id="ARBA00022490"/>
    </source>
</evidence>
<name>A0A1Q3E3D4_LENED</name>
<evidence type="ECO:0000313" key="10">
    <source>
        <dbReference type="Proteomes" id="UP000188533"/>
    </source>
</evidence>
<dbReference type="PANTHER" id="PTHR12013">
    <property type="entry name" value="SIGNAL RECOGNITION PARTICLE 14 KD PROTEIN"/>
    <property type="match status" value="1"/>
</dbReference>
<protein>
    <recommendedName>
        <fullName evidence="7">Signal recognition particle subunit SRP14</fullName>
    </recommendedName>
    <alternativeName>
        <fullName evidence="7">Signal recognition particle 14 kDa protein</fullName>
    </alternativeName>
</protein>
<keyword evidence="6 7" id="KW-0687">Ribonucleoprotein</keyword>
<comment type="similarity">
    <text evidence="2 7">Belongs to the SRP14 family.</text>
</comment>
<comment type="function">
    <text evidence="7">Component of the signal recognition particle (SRP) complex, a ribonucleoprotein complex that mediates the cotranslational targeting of secretory and membrane proteins to the endoplasmic reticulum (ER).</text>
</comment>
<comment type="caution">
    <text evidence="9">The sequence shown here is derived from an EMBL/GenBank/DDBJ whole genome shotgun (WGS) entry which is preliminary data.</text>
</comment>
<dbReference type="InterPro" id="IPR003210">
    <property type="entry name" value="Signal_recog_particle_SRP14"/>
</dbReference>
<organism evidence="9 10">
    <name type="scientific">Lentinula edodes</name>
    <name type="common">Shiitake mushroom</name>
    <name type="synonym">Lentinus edodes</name>
    <dbReference type="NCBI Taxonomy" id="5353"/>
    <lineage>
        <taxon>Eukaryota</taxon>
        <taxon>Fungi</taxon>
        <taxon>Dikarya</taxon>
        <taxon>Basidiomycota</taxon>
        <taxon>Agaricomycotina</taxon>
        <taxon>Agaricomycetes</taxon>
        <taxon>Agaricomycetidae</taxon>
        <taxon>Agaricales</taxon>
        <taxon>Marasmiineae</taxon>
        <taxon>Omphalotaceae</taxon>
        <taxon>Lentinula</taxon>
    </lineage>
</organism>
<keyword evidence="3 7" id="KW-0963">Cytoplasm</keyword>
<dbReference type="Proteomes" id="UP000188533">
    <property type="component" value="Unassembled WGS sequence"/>
</dbReference>
<comment type="subcellular location">
    <subcellularLocation>
        <location evidence="1 7">Cytoplasm</location>
    </subcellularLocation>
</comment>
<keyword evidence="10" id="KW-1185">Reference proteome</keyword>
<reference evidence="9 10" key="2">
    <citation type="submission" date="2017-02" db="EMBL/GenBank/DDBJ databases">
        <title>A genome survey and senescence transcriptome analysis in Lentinula edodes.</title>
        <authorList>
            <person name="Sakamoto Y."/>
            <person name="Nakade K."/>
            <person name="Sato S."/>
            <person name="Yoshida Y."/>
            <person name="Miyazaki K."/>
            <person name="Natsume S."/>
            <person name="Konno N."/>
        </authorList>
    </citation>
    <scope>NUCLEOTIDE SEQUENCE [LARGE SCALE GENOMIC DNA]</scope>
    <source>
        <strain evidence="9 10">NBRC 111202</strain>
    </source>
</reference>
<accession>A0A1Q3E3D4</accession>
<evidence type="ECO:0000256" key="6">
    <source>
        <dbReference type="ARBA" id="ARBA00023274"/>
    </source>
</evidence>
<evidence type="ECO:0000256" key="4">
    <source>
        <dbReference type="ARBA" id="ARBA00022884"/>
    </source>
</evidence>
<evidence type="ECO:0000256" key="7">
    <source>
        <dbReference type="RuleBase" id="RU368100"/>
    </source>
</evidence>
<evidence type="ECO:0000256" key="5">
    <source>
        <dbReference type="ARBA" id="ARBA00023135"/>
    </source>
</evidence>
<dbReference type="AlphaFoldDB" id="A0A1Q3E3D4"/>
<gene>
    <name evidence="9" type="ORF">LENED_003350</name>
</gene>
<dbReference type="GO" id="GO:0006614">
    <property type="term" value="P:SRP-dependent cotranslational protein targeting to membrane"/>
    <property type="evidence" value="ECO:0007669"/>
    <property type="project" value="UniProtKB-UniRule"/>
</dbReference>
<dbReference type="STRING" id="5353.A0A1Q3E3D4"/>
<dbReference type="InterPro" id="IPR009018">
    <property type="entry name" value="Signal_recog_particle_SRP9/14"/>
</dbReference>
<comment type="subunit">
    <text evidence="7">Component of a fungal signal recognition particle (SRP) complex that consists of a 7SL RNA molecule (scR1) and at least six protein subunits: SRP72, SRP68, SRP54, SEC65, SRP21 and SRP14.</text>
</comment>
<dbReference type="Pfam" id="PF02290">
    <property type="entry name" value="SRP14"/>
    <property type="match status" value="1"/>
</dbReference>